<keyword evidence="2 11" id="KW-1003">Cell membrane</keyword>
<dbReference type="GO" id="GO:0005886">
    <property type="term" value="C:plasma membrane"/>
    <property type="evidence" value="ECO:0007669"/>
    <property type="project" value="UniProtKB-SubCell"/>
</dbReference>
<dbReference type="Pfam" id="PF02669">
    <property type="entry name" value="KdpC"/>
    <property type="match status" value="1"/>
</dbReference>
<reference evidence="13 14" key="1">
    <citation type="submission" date="2019-07" db="EMBL/GenBank/DDBJ databases">
        <title>Ln-dependent methylotrophs.</title>
        <authorList>
            <person name="Tani A."/>
        </authorList>
    </citation>
    <scope>NUCLEOTIDE SEQUENCE [LARGE SCALE GENOMIC DNA]</scope>
    <source>
        <strain evidence="13 14">SM89A</strain>
    </source>
</reference>
<sequence length="205" mass="21260">MISHLRPAIVMIVLFTLLTGLAYPLAITGIAQLAFRERANGSLIERDGIVVGSSLIGQNFASERYFHGRPSATTAPDPNDSSKTIDAPFNAANSGGSNLGPTSKKLVDRVNAAIEAEFSAGRIDVVAADAVTTSASGLDPHISPRFALAQAAAVAAARGMPEAQVRALVETKVEPRLAGVIGEPRVNVLALNLALDALARAQAAR</sequence>
<evidence type="ECO:0000256" key="3">
    <source>
        <dbReference type="ARBA" id="ARBA00022538"/>
    </source>
</evidence>
<dbReference type="HAMAP" id="MF_00276">
    <property type="entry name" value="KdpC"/>
    <property type="match status" value="1"/>
</dbReference>
<dbReference type="AlphaFoldDB" id="A0A549SDA0"/>
<keyword evidence="8 11" id="KW-1133">Transmembrane helix</keyword>
<comment type="function">
    <text evidence="11">Part of the high-affinity ATP-driven potassium transport (or Kdp) system, which catalyzes the hydrolysis of ATP coupled with the electrogenic transport of potassium into the cytoplasm. This subunit acts as a catalytic chaperone that increases the ATP-binding affinity of the ATP-hydrolyzing subunit KdpB by the formation of a transient KdpB/KdpC/ATP ternary complex.</text>
</comment>
<dbReference type="PIRSF" id="PIRSF001296">
    <property type="entry name" value="K_ATPase_KdpC"/>
    <property type="match status" value="1"/>
</dbReference>
<evidence type="ECO:0000256" key="10">
    <source>
        <dbReference type="ARBA" id="ARBA00023136"/>
    </source>
</evidence>
<dbReference type="InterPro" id="IPR003820">
    <property type="entry name" value="KdpC"/>
</dbReference>
<evidence type="ECO:0000256" key="2">
    <source>
        <dbReference type="ARBA" id="ARBA00022475"/>
    </source>
</evidence>
<dbReference type="Proteomes" id="UP000316781">
    <property type="component" value="Unassembled WGS sequence"/>
</dbReference>
<dbReference type="GO" id="GO:0005524">
    <property type="term" value="F:ATP binding"/>
    <property type="evidence" value="ECO:0007669"/>
    <property type="project" value="UniProtKB-UniRule"/>
</dbReference>
<comment type="subunit">
    <text evidence="11">The system is composed of three essential subunits: KdpA, KdpB and KdpC.</text>
</comment>
<evidence type="ECO:0000256" key="11">
    <source>
        <dbReference type="HAMAP-Rule" id="MF_00276"/>
    </source>
</evidence>
<keyword evidence="1 11" id="KW-0813">Transport</keyword>
<keyword evidence="9 11" id="KW-0406">Ion transport</keyword>
<keyword evidence="10 11" id="KW-0472">Membrane</keyword>
<keyword evidence="5 11" id="KW-0547">Nucleotide-binding</keyword>
<evidence type="ECO:0000256" key="9">
    <source>
        <dbReference type="ARBA" id="ARBA00023065"/>
    </source>
</evidence>
<evidence type="ECO:0000256" key="1">
    <source>
        <dbReference type="ARBA" id="ARBA00022448"/>
    </source>
</evidence>
<dbReference type="PANTHER" id="PTHR30042">
    <property type="entry name" value="POTASSIUM-TRANSPORTING ATPASE C CHAIN"/>
    <property type="match status" value="1"/>
</dbReference>
<evidence type="ECO:0000256" key="4">
    <source>
        <dbReference type="ARBA" id="ARBA00022692"/>
    </source>
</evidence>
<dbReference type="PANTHER" id="PTHR30042:SF2">
    <property type="entry name" value="POTASSIUM-TRANSPORTING ATPASE KDPC SUBUNIT"/>
    <property type="match status" value="1"/>
</dbReference>
<organism evidence="13 14">
    <name type="scientific">Methylosinus sporium</name>
    <dbReference type="NCBI Taxonomy" id="428"/>
    <lineage>
        <taxon>Bacteria</taxon>
        <taxon>Pseudomonadati</taxon>
        <taxon>Pseudomonadota</taxon>
        <taxon>Alphaproteobacteria</taxon>
        <taxon>Hyphomicrobiales</taxon>
        <taxon>Methylocystaceae</taxon>
        <taxon>Methylosinus</taxon>
    </lineage>
</organism>
<proteinExistence type="inferred from homology"/>
<evidence type="ECO:0000256" key="8">
    <source>
        <dbReference type="ARBA" id="ARBA00022989"/>
    </source>
</evidence>
<dbReference type="EMBL" id="VJMF01000103">
    <property type="protein sequence ID" value="TRL25509.1"/>
    <property type="molecule type" value="Genomic_DNA"/>
</dbReference>
<comment type="subcellular location">
    <subcellularLocation>
        <location evidence="11">Cell membrane</location>
        <topology evidence="11">Single-pass membrane protein</topology>
    </subcellularLocation>
</comment>
<evidence type="ECO:0000313" key="14">
    <source>
        <dbReference type="Proteomes" id="UP000316781"/>
    </source>
</evidence>
<keyword evidence="7 11" id="KW-0630">Potassium</keyword>
<gene>
    <name evidence="11 13" type="primary">kdpC</name>
    <name evidence="13" type="ORF">FM996_20100</name>
</gene>
<dbReference type="NCBIfam" id="NF001454">
    <property type="entry name" value="PRK00315.1"/>
    <property type="match status" value="1"/>
</dbReference>
<comment type="similarity">
    <text evidence="11">Belongs to the KdpC family.</text>
</comment>
<evidence type="ECO:0000256" key="5">
    <source>
        <dbReference type="ARBA" id="ARBA00022741"/>
    </source>
</evidence>
<evidence type="ECO:0000256" key="7">
    <source>
        <dbReference type="ARBA" id="ARBA00022958"/>
    </source>
</evidence>
<keyword evidence="3 11" id="KW-0633">Potassium transport</keyword>
<evidence type="ECO:0000256" key="12">
    <source>
        <dbReference type="SAM" id="MobiDB-lite"/>
    </source>
</evidence>
<dbReference type="RefSeq" id="WP_142864505.1">
    <property type="nucleotide sequence ID" value="NZ_VJMF01000103.1"/>
</dbReference>
<keyword evidence="4 11" id="KW-0812">Transmembrane</keyword>
<name>A0A549SDA0_METSR</name>
<evidence type="ECO:0000313" key="13">
    <source>
        <dbReference type="EMBL" id="TRL25509.1"/>
    </source>
</evidence>
<feature type="region of interest" description="Disordered" evidence="12">
    <location>
        <begin position="68"/>
        <end position="87"/>
    </location>
</feature>
<dbReference type="NCBIfam" id="TIGR00681">
    <property type="entry name" value="kdpC"/>
    <property type="match status" value="1"/>
</dbReference>
<protein>
    <recommendedName>
        <fullName evidence="11">Potassium-transporting ATPase KdpC subunit</fullName>
    </recommendedName>
    <alternativeName>
        <fullName evidence="11">ATP phosphohydrolase [potassium-transporting] C chain</fullName>
    </alternativeName>
    <alternativeName>
        <fullName evidence="11">Potassium-binding and translocating subunit C</fullName>
    </alternativeName>
    <alternativeName>
        <fullName evidence="11">Potassium-translocating ATPase C chain</fullName>
    </alternativeName>
</protein>
<comment type="caution">
    <text evidence="13">The sequence shown here is derived from an EMBL/GenBank/DDBJ whole genome shotgun (WGS) entry which is preliminary data.</text>
</comment>
<accession>A0A549SDA0</accession>
<keyword evidence="6 11" id="KW-0067">ATP-binding</keyword>
<feature type="compositionally biased region" description="Polar residues" evidence="12">
    <location>
        <begin position="71"/>
        <end position="84"/>
    </location>
</feature>
<dbReference type="GO" id="GO:0008556">
    <property type="term" value="F:P-type potassium transmembrane transporter activity"/>
    <property type="evidence" value="ECO:0007669"/>
    <property type="project" value="InterPro"/>
</dbReference>
<evidence type="ECO:0000256" key="6">
    <source>
        <dbReference type="ARBA" id="ARBA00022840"/>
    </source>
</evidence>